<keyword evidence="1 5" id="KW-0846">Cobalamin</keyword>
<gene>
    <name evidence="5 6" type="primary">eutC</name>
    <name evidence="6" type="ORF">WG78_07975</name>
</gene>
<evidence type="ECO:0000256" key="2">
    <source>
        <dbReference type="ARBA" id="ARBA00023239"/>
    </source>
</evidence>
<dbReference type="OrthoDB" id="114248at2"/>
<accession>A0A0N0XJF8</accession>
<comment type="cofactor">
    <cofactor evidence="5">
        <name>adenosylcob(III)alamin</name>
        <dbReference type="ChEBI" id="CHEBI:18408"/>
    </cofactor>
    <text evidence="5">Binds between the large and small subunits.</text>
</comment>
<dbReference type="GO" id="GO:0031471">
    <property type="term" value="C:ethanolamine degradation polyhedral organelle"/>
    <property type="evidence" value="ECO:0007669"/>
    <property type="project" value="UniProtKB-UniRule"/>
</dbReference>
<feature type="binding site" evidence="5">
    <location>
        <position position="195"/>
    </location>
    <ligand>
        <name>adenosylcob(III)alamin</name>
        <dbReference type="ChEBI" id="CHEBI:18408"/>
    </ligand>
</feature>
<comment type="caution">
    <text evidence="6">The sequence shown here is derived from an EMBL/GenBank/DDBJ whole genome shotgun (WGS) entry which is preliminary data.</text>
</comment>
<dbReference type="AlphaFoldDB" id="A0A0N0XJF8"/>
<dbReference type="PANTHER" id="PTHR39330">
    <property type="entry name" value="ETHANOLAMINE AMMONIA-LYASE LIGHT CHAIN"/>
    <property type="match status" value="1"/>
</dbReference>
<dbReference type="RefSeq" id="WP_152969115.1">
    <property type="nucleotide sequence ID" value="NZ_LAQT01000005.1"/>
</dbReference>
<keyword evidence="4 5" id="KW-1283">Bacterial microcompartment</keyword>
<dbReference type="GO" id="GO:0031419">
    <property type="term" value="F:cobalamin binding"/>
    <property type="evidence" value="ECO:0007669"/>
    <property type="project" value="UniProtKB-UniRule"/>
</dbReference>
<evidence type="ECO:0000256" key="5">
    <source>
        <dbReference type="HAMAP-Rule" id="MF_00601"/>
    </source>
</evidence>
<dbReference type="GO" id="GO:0009350">
    <property type="term" value="C:ethanolamine ammonia-lyase complex"/>
    <property type="evidence" value="ECO:0007669"/>
    <property type="project" value="UniProtKB-UniRule"/>
</dbReference>
<dbReference type="STRING" id="857265.WG78_07975"/>
<feature type="binding site" evidence="5">
    <location>
        <position position="174"/>
    </location>
    <ligand>
        <name>adenosylcob(III)alamin</name>
        <dbReference type="ChEBI" id="CHEBI:18408"/>
    </ligand>
</feature>
<comment type="subcellular location">
    <subcellularLocation>
        <location evidence="5">Bacterial microcompartment</location>
    </subcellularLocation>
</comment>
<name>A0A0N0XJF8_9NEIS</name>
<keyword evidence="7" id="KW-1185">Reference proteome</keyword>
<dbReference type="NCBIfam" id="NF003971">
    <property type="entry name" value="PRK05465.1"/>
    <property type="match status" value="1"/>
</dbReference>
<dbReference type="GO" id="GO:0006520">
    <property type="term" value="P:amino acid metabolic process"/>
    <property type="evidence" value="ECO:0007669"/>
    <property type="project" value="InterPro"/>
</dbReference>
<dbReference type="Pfam" id="PF05985">
    <property type="entry name" value="EutC"/>
    <property type="match status" value="1"/>
</dbReference>
<keyword evidence="2 5" id="KW-0456">Lyase</keyword>
<organism evidence="6 7">
    <name type="scientific">Amantichitinum ursilacus</name>
    <dbReference type="NCBI Taxonomy" id="857265"/>
    <lineage>
        <taxon>Bacteria</taxon>
        <taxon>Pseudomonadati</taxon>
        <taxon>Pseudomonadota</taxon>
        <taxon>Betaproteobacteria</taxon>
        <taxon>Neisseriales</taxon>
        <taxon>Chitinibacteraceae</taxon>
        <taxon>Amantichitinum</taxon>
    </lineage>
</organism>
<proteinExistence type="inferred from homology"/>
<comment type="similarity">
    <text evidence="5">Belongs to the EutC family.</text>
</comment>
<feature type="binding site" evidence="5">
    <location>
        <position position="224"/>
    </location>
    <ligand>
        <name>adenosylcob(III)alamin</name>
        <dbReference type="ChEBI" id="CHEBI:18408"/>
    </ligand>
</feature>
<comment type="pathway">
    <text evidence="5">Amine and polyamine degradation; ethanolamine degradation.</text>
</comment>
<evidence type="ECO:0000313" key="6">
    <source>
        <dbReference type="EMBL" id="KPC53765.1"/>
    </source>
</evidence>
<dbReference type="InterPro" id="IPR042255">
    <property type="entry name" value="EutC_N"/>
</dbReference>
<evidence type="ECO:0000256" key="1">
    <source>
        <dbReference type="ARBA" id="ARBA00022628"/>
    </source>
</evidence>
<evidence type="ECO:0000256" key="3">
    <source>
        <dbReference type="ARBA" id="ARBA00023285"/>
    </source>
</evidence>
<dbReference type="PIRSF" id="PIRSF018982">
    <property type="entry name" value="EutC"/>
    <property type="match status" value="1"/>
</dbReference>
<evidence type="ECO:0000256" key="4">
    <source>
        <dbReference type="ARBA" id="ARBA00024446"/>
    </source>
</evidence>
<keyword evidence="3 5" id="KW-0170">Cobalt</keyword>
<dbReference type="Gene3D" id="3.40.50.11240">
    <property type="entry name" value="Ethanolamine ammonia-lyase light chain (EutC)"/>
    <property type="match status" value="1"/>
</dbReference>
<comment type="subunit">
    <text evidence="5">The basic unit is a heterodimer which dimerizes to form tetramers. The heterotetramers trimerize; 6 large subunits form a core ring with 6 small subunits projecting outwards.</text>
</comment>
<dbReference type="PATRIC" id="fig|857265.3.peg.1634"/>
<dbReference type="GO" id="GO:0008851">
    <property type="term" value="F:ethanolamine ammonia-lyase activity"/>
    <property type="evidence" value="ECO:0007669"/>
    <property type="project" value="UniProtKB-UniRule"/>
</dbReference>
<dbReference type="PANTHER" id="PTHR39330:SF1">
    <property type="entry name" value="ETHANOLAMINE AMMONIA-LYASE SMALL SUBUNIT"/>
    <property type="match status" value="1"/>
</dbReference>
<reference evidence="6 7" key="1">
    <citation type="submission" date="2015-07" db="EMBL/GenBank/DDBJ databases">
        <title>Draft genome sequence of the Amantichitinum ursilacus IGB-41, a new chitin-degrading bacterium.</title>
        <authorList>
            <person name="Kirstahler P."/>
            <person name="Guenther M."/>
            <person name="Grumaz C."/>
            <person name="Rupp S."/>
            <person name="Zibek S."/>
            <person name="Sohn K."/>
        </authorList>
    </citation>
    <scope>NUCLEOTIDE SEQUENCE [LARGE SCALE GENOMIC DNA]</scope>
    <source>
        <strain evidence="6 7">IGB-41</strain>
    </source>
</reference>
<dbReference type="HAMAP" id="MF_00601">
    <property type="entry name" value="EutC"/>
    <property type="match status" value="1"/>
</dbReference>
<comment type="catalytic activity">
    <reaction evidence="5">
        <text>ethanolamine = acetaldehyde + NH4(+)</text>
        <dbReference type="Rhea" id="RHEA:15313"/>
        <dbReference type="ChEBI" id="CHEBI:15343"/>
        <dbReference type="ChEBI" id="CHEBI:28938"/>
        <dbReference type="ChEBI" id="CHEBI:57603"/>
        <dbReference type="EC" id="4.3.1.7"/>
    </reaction>
</comment>
<evidence type="ECO:0000313" key="7">
    <source>
        <dbReference type="Proteomes" id="UP000037939"/>
    </source>
</evidence>
<dbReference type="EMBL" id="LAQT01000005">
    <property type="protein sequence ID" value="KPC53765.1"/>
    <property type="molecule type" value="Genomic_DNA"/>
</dbReference>
<dbReference type="Proteomes" id="UP000037939">
    <property type="component" value="Unassembled WGS sequence"/>
</dbReference>
<dbReference type="GO" id="GO:0046336">
    <property type="term" value="P:ethanolamine catabolic process"/>
    <property type="evidence" value="ECO:0007669"/>
    <property type="project" value="UniProtKB-UniRule"/>
</dbReference>
<dbReference type="UniPathway" id="UPA00560"/>
<dbReference type="EC" id="4.3.1.7" evidence="5"/>
<protein>
    <recommendedName>
        <fullName evidence="5">Ethanolamine ammonia-lyase small subunit</fullName>
        <shortName evidence="5">EAL small subunit</shortName>
        <ecNumber evidence="5">4.3.1.7</ecNumber>
    </recommendedName>
</protein>
<sequence length="284" mass="30636">MMSDPFCEKDPLASPVTDNPWQTLRRFTSARIALGRAGVSLPTQPQLAFQLAHAQARDAVHLALDAEGLQQQLRDAGIPGAADSHILHSAAADRLTYLQRPDWGRRLGEASRQALLAATAADDAAYDIGFVIADGLSALAIANNAVPFLATLQQRIAARGWRQAPLAIVRQGRVAVGDEVGSLLRTRLVVVLIGERPGLSSPDSMGLYISWMPRVGMSDAERNCISNVRPGGMRYEEAAYRLDYLLTEAQQRQLTGVQLKDESAHQVVLDTPAAPASLSFLTPP</sequence>
<dbReference type="Gene3D" id="1.10.30.40">
    <property type="entry name" value="Ethanolamine ammonia-lyase light chain (EutC), N-terminal domain"/>
    <property type="match status" value="1"/>
</dbReference>
<comment type="function">
    <text evidence="5">Catalyzes the deamination of various vicinal amino-alcohols to oxo compounds. Allows this organism to utilize ethanolamine as the sole source of nitrogen and carbon in the presence of external vitamin B12.</text>
</comment>
<dbReference type="InterPro" id="IPR009246">
    <property type="entry name" value="EutC"/>
</dbReference>
<dbReference type="InterPro" id="IPR042251">
    <property type="entry name" value="EutC_C"/>
</dbReference>